<reference evidence="1" key="1">
    <citation type="submission" date="2020-08" db="EMBL/GenBank/DDBJ databases">
        <title>Phytoplasma sp. strain PR08 associated with Phyllody Disease of Parthenium hysterophorus.</title>
        <authorList>
            <person name="Kirdat K."/>
            <person name="Tiwarekar B."/>
            <person name="Yadav A."/>
        </authorList>
    </citation>
    <scope>NUCLEOTIDE SEQUENCE [LARGE SCALE GENOMIC DNA]</scope>
    <source>
        <strain evidence="1">PR08</strain>
    </source>
</reference>
<proteinExistence type="predicted"/>
<evidence type="ECO:0000313" key="1">
    <source>
        <dbReference type="EMBL" id="QOX89309.1"/>
    </source>
</evidence>
<accession>A0A7S7G0C6</accession>
<dbReference type="EMBL" id="CP060385">
    <property type="protein sequence ID" value="QOX89309.1"/>
    <property type="molecule type" value="Genomic_DNA"/>
</dbReference>
<sequence length="47" mass="5877">MYIFKMYQGKIQEHYQIVSEYIDDPIDNMITYLHLYYQNNLLPKKLF</sequence>
<name>A0A7S7G0C6_9MOLU</name>
<organism evidence="1">
    <name type="scientific">Candidatus Phytoplasma australasiaticum subsp. australasiaticum</name>
    <dbReference type="NCBI Taxonomy" id="2832407"/>
    <lineage>
        <taxon>Bacteria</taxon>
        <taxon>Bacillati</taxon>
        <taxon>Mycoplasmatota</taxon>
        <taxon>Mollicutes</taxon>
        <taxon>Acholeplasmatales</taxon>
        <taxon>Acholeplasmataceae</taxon>
        <taxon>Candidatus Phytoplasma</taxon>
        <taxon>16SrII (Peanut WB group)</taxon>
        <taxon>Candidatus Phytoplasma australasiaticum</taxon>
    </lineage>
</organism>
<gene>
    <name evidence="1" type="ORF">H7685_02380</name>
</gene>
<dbReference type="AlphaFoldDB" id="A0A7S7G0C6"/>
<protein>
    <submittedName>
        <fullName evidence="1">Uncharacterized protein</fullName>
    </submittedName>
</protein>